<sequence length="53" mass="5740">MFLACGTTHPAELLPESIAALIESRLQTEPEPGLQTLIDIPIDNPVRNQAARS</sequence>
<proteinExistence type="predicted"/>
<dbReference type="AlphaFoldDB" id="A0A0F7SF91"/>
<accession>A0A0F7SF91</accession>
<dbReference type="EMBL" id="LN483167">
    <property type="protein sequence ID" value="CDZ96850.1"/>
    <property type="molecule type" value="Genomic_DNA"/>
</dbReference>
<evidence type="ECO:0000313" key="1">
    <source>
        <dbReference type="EMBL" id="CDZ96850.1"/>
    </source>
</evidence>
<protein>
    <submittedName>
        <fullName evidence="1">Uncharacterized protein</fullName>
    </submittedName>
</protein>
<organism evidence="1">
    <name type="scientific">Phaffia rhodozyma</name>
    <name type="common">Yeast</name>
    <name type="synonym">Xanthophyllomyces dendrorhous</name>
    <dbReference type="NCBI Taxonomy" id="264483"/>
    <lineage>
        <taxon>Eukaryota</taxon>
        <taxon>Fungi</taxon>
        <taxon>Dikarya</taxon>
        <taxon>Basidiomycota</taxon>
        <taxon>Agaricomycotina</taxon>
        <taxon>Tremellomycetes</taxon>
        <taxon>Cystofilobasidiales</taxon>
        <taxon>Mrakiaceae</taxon>
        <taxon>Phaffia</taxon>
    </lineage>
</organism>
<name>A0A0F7SF91_PHARH</name>
<reference evidence="1" key="1">
    <citation type="submission" date="2014-08" db="EMBL/GenBank/DDBJ databases">
        <authorList>
            <person name="Sharma Rahul"/>
            <person name="Thines Marco"/>
        </authorList>
    </citation>
    <scope>NUCLEOTIDE SEQUENCE</scope>
</reference>